<dbReference type="InterPro" id="IPR013783">
    <property type="entry name" value="Ig-like_fold"/>
</dbReference>
<evidence type="ECO:0000313" key="9">
    <source>
        <dbReference type="EMBL" id="KAA6320831.1"/>
    </source>
</evidence>
<evidence type="ECO:0000259" key="7">
    <source>
        <dbReference type="Pfam" id="PF02836"/>
    </source>
</evidence>
<dbReference type="InterPro" id="IPR008979">
    <property type="entry name" value="Galactose-bd-like_sf"/>
</dbReference>
<proteinExistence type="inferred from homology"/>
<dbReference type="AlphaFoldDB" id="A0A5J4QIU7"/>
<accession>A0A5J4QIU7</accession>
<gene>
    <name evidence="9" type="ORF">EZS27_029442</name>
</gene>
<protein>
    <recommendedName>
        <fullName evidence="3">beta-galactosidase</fullName>
        <ecNumber evidence="3">3.2.1.23</ecNumber>
    </recommendedName>
</protein>
<dbReference type="Pfam" id="PF02836">
    <property type="entry name" value="Glyco_hydro_2_C"/>
    <property type="match status" value="1"/>
</dbReference>
<dbReference type="InterPro" id="IPR006103">
    <property type="entry name" value="Glyco_hydro_2_cat"/>
</dbReference>
<dbReference type="EC" id="3.2.1.23" evidence="3"/>
<evidence type="ECO:0000256" key="5">
    <source>
        <dbReference type="ARBA" id="ARBA00023295"/>
    </source>
</evidence>
<dbReference type="Gene3D" id="2.60.120.260">
    <property type="entry name" value="Galactose-binding domain-like"/>
    <property type="match status" value="1"/>
</dbReference>
<comment type="similarity">
    <text evidence="2">Belongs to the glycosyl hydrolase 2 family.</text>
</comment>
<dbReference type="SUPFAM" id="SSF49785">
    <property type="entry name" value="Galactose-binding domain-like"/>
    <property type="match status" value="1"/>
</dbReference>
<dbReference type="PROSITE" id="PS00719">
    <property type="entry name" value="GLYCOSYL_HYDROL_F2_1"/>
    <property type="match status" value="1"/>
</dbReference>
<feature type="domain" description="Glycosyl hydrolases family 2 sugar binding" evidence="8">
    <location>
        <begin position="67"/>
        <end position="244"/>
    </location>
</feature>
<dbReference type="SUPFAM" id="SSF49303">
    <property type="entry name" value="beta-Galactosidase/glucuronidase domain"/>
    <property type="match status" value="1"/>
</dbReference>
<evidence type="ECO:0000256" key="4">
    <source>
        <dbReference type="ARBA" id="ARBA00022801"/>
    </source>
</evidence>
<dbReference type="GO" id="GO:0004565">
    <property type="term" value="F:beta-galactosidase activity"/>
    <property type="evidence" value="ECO:0007669"/>
    <property type="project" value="UniProtKB-EC"/>
</dbReference>
<comment type="caution">
    <text evidence="9">The sequence shown here is derived from an EMBL/GenBank/DDBJ whole genome shotgun (WGS) entry which is preliminary data.</text>
</comment>
<feature type="non-terminal residue" evidence="9">
    <location>
        <position position="436"/>
    </location>
</feature>
<dbReference type="Pfam" id="PF02837">
    <property type="entry name" value="Glyco_hydro_2_N"/>
    <property type="match status" value="1"/>
</dbReference>
<dbReference type="InterPro" id="IPR006102">
    <property type="entry name" value="Ig-like_GH2"/>
</dbReference>
<dbReference type="InterPro" id="IPR036156">
    <property type="entry name" value="Beta-gal/glucu_dom_sf"/>
</dbReference>
<dbReference type="EMBL" id="SNRY01003476">
    <property type="protein sequence ID" value="KAA6320831.1"/>
    <property type="molecule type" value="Genomic_DNA"/>
</dbReference>
<dbReference type="PRINTS" id="PR00132">
    <property type="entry name" value="GLHYDRLASE2"/>
</dbReference>
<dbReference type="PANTHER" id="PTHR46323">
    <property type="entry name" value="BETA-GALACTOSIDASE"/>
    <property type="match status" value="1"/>
</dbReference>
<dbReference type="PANTHER" id="PTHR46323:SF2">
    <property type="entry name" value="BETA-GALACTOSIDASE"/>
    <property type="match status" value="1"/>
</dbReference>
<dbReference type="Gene3D" id="3.20.20.80">
    <property type="entry name" value="Glycosidases"/>
    <property type="match status" value="1"/>
</dbReference>
<organism evidence="9">
    <name type="scientific">termite gut metagenome</name>
    <dbReference type="NCBI Taxonomy" id="433724"/>
    <lineage>
        <taxon>unclassified sequences</taxon>
        <taxon>metagenomes</taxon>
        <taxon>organismal metagenomes</taxon>
    </lineage>
</organism>
<evidence type="ECO:0000259" key="6">
    <source>
        <dbReference type="Pfam" id="PF00703"/>
    </source>
</evidence>
<dbReference type="InterPro" id="IPR017853">
    <property type="entry name" value="GH"/>
</dbReference>
<keyword evidence="4 9" id="KW-0378">Hydrolase</keyword>
<name>A0A5J4QIU7_9ZZZZ</name>
<evidence type="ECO:0000256" key="2">
    <source>
        <dbReference type="ARBA" id="ARBA00007401"/>
    </source>
</evidence>
<dbReference type="Pfam" id="PF00703">
    <property type="entry name" value="Glyco_hydro_2"/>
    <property type="match status" value="1"/>
</dbReference>
<dbReference type="GO" id="GO:0009341">
    <property type="term" value="C:beta-galactosidase complex"/>
    <property type="evidence" value="ECO:0007669"/>
    <property type="project" value="TreeGrafter"/>
</dbReference>
<dbReference type="Gene3D" id="2.60.40.10">
    <property type="entry name" value="Immunoglobulins"/>
    <property type="match status" value="1"/>
</dbReference>
<evidence type="ECO:0000259" key="8">
    <source>
        <dbReference type="Pfam" id="PF02837"/>
    </source>
</evidence>
<dbReference type="GO" id="GO:0005990">
    <property type="term" value="P:lactose catabolic process"/>
    <property type="evidence" value="ECO:0007669"/>
    <property type="project" value="TreeGrafter"/>
</dbReference>
<evidence type="ECO:0000256" key="3">
    <source>
        <dbReference type="ARBA" id="ARBA00012756"/>
    </source>
</evidence>
<reference evidence="9" key="1">
    <citation type="submission" date="2019-03" db="EMBL/GenBank/DDBJ databases">
        <title>Single cell metagenomics reveals metabolic interactions within the superorganism composed of flagellate Streblomastix strix and complex community of Bacteroidetes bacteria on its surface.</title>
        <authorList>
            <person name="Treitli S.C."/>
            <person name="Kolisko M."/>
            <person name="Husnik F."/>
            <person name="Keeling P."/>
            <person name="Hampl V."/>
        </authorList>
    </citation>
    <scope>NUCLEOTIDE SEQUENCE</scope>
    <source>
        <strain evidence="9">STM</strain>
    </source>
</reference>
<evidence type="ECO:0000256" key="1">
    <source>
        <dbReference type="ARBA" id="ARBA00001412"/>
    </source>
</evidence>
<comment type="catalytic activity">
    <reaction evidence="1">
        <text>Hydrolysis of terminal non-reducing beta-D-galactose residues in beta-D-galactosides.</text>
        <dbReference type="EC" id="3.2.1.23"/>
    </reaction>
</comment>
<dbReference type="InterPro" id="IPR006104">
    <property type="entry name" value="Glyco_hydro_2_N"/>
</dbReference>
<sequence length="436" mass="50400">MKKIVILICCIVLLPYIMQAQENRYKQITNPKLTNINKEAPRSTFTSYTSEEYAAKNNRTDGTFYLSLNGKWKFNYVENFADRPTNFAYPNTNVSNWADINVPGNWERQGFGTPIYVNIGYSFCSEGYKPYWEKPNPPFVPREWNPTGTYRRDFTLPNDWDGKEIFLSADGTRGAAFFYLNGTLVGMNKDAKTPARFNVTKLVKKGNNVIAVQIHRFSDGNYLEGQDFWRISGFERDVYLYAQPKLRIADFKVQSPLIEDYKTGLLSVKVKLSNTSQAKKNCFVSYQLRNQKGKSLLSSLKILSIDKDTKEVEVIFDRERINSPAPWTAETPNLYTLIISIKEPDGKIIESTSCQVGFRTVEIDNNQLLVNGQPVLIKGVNYHEHNEHTGHYVPESLLQKDFELWKKYNVNTIRTSHYPQQELFYELCDRYGIYVI</sequence>
<keyword evidence="5 9" id="KW-0326">Glycosidase</keyword>
<feature type="domain" description="Glycoside hydrolase family 2 immunoglobulin-like beta-sandwich" evidence="6">
    <location>
        <begin position="247"/>
        <end position="359"/>
    </location>
</feature>
<dbReference type="InterPro" id="IPR023230">
    <property type="entry name" value="Glyco_hydro_2_CS"/>
</dbReference>
<dbReference type="InterPro" id="IPR006101">
    <property type="entry name" value="Glyco_hydro_2"/>
</dbReference>
<feature type="domain" description="Glycoside hydrolase family 2 catalytic" evidence="7">
    <location>
        <begin position="361"/>
        <end position="436"/>
    </location>
</feature>
<dbReference type="SUPFAM" id="SSF51445">
    <property type="entry name" value="(Trans)glycosidases"/>
    <property type="match status" value="1"/>
</dbReference>
<dbReference type="InterPro" id="IPR050347">
    <property type="entry name" value="Bact_Beta-galactosidase"/>
</dbReference>